<name>A0A4Y4AZW8_9FLAO</name>
<dbReference type="AlphaFoldDB" id="A0A4Y4AZW8"/>
<proteinExistence type="predicted"/>
<dbReference type="Gene3D" id="3.40.50.1820">
    <property type="entry name" value="alpha/beta hydrolase"/>
    <property type="match status" value="1"/>
</dbReference>
<dbReference type="OrthoDB" id="9804993at2"/>
<dbReference type="Pfam" id="PF06821">
    <property type="entry name" value="Ser_hydrolase"/>
    <property type="match status" value="1"/>
</dbReference>
<dbReference type="RefSeq" id="WP_073247502.1">
    <property type="nucleotide sequence ID" value="NZ_BJNP01000054.1"/>
</dbReference>
<accession>A0A4Y4AZW8</accession>
<dbReference type="GO" id="GO:0016787">
    <property type="term" value="F:hydrolase activity"/>
    <property type="evidence" value="ECO:0007669"/>
    <property type="project" value="InterPro"/>
</dbReference>
<gene>
    <name evidence="1" type="ORF">FFL01_31950</name>
</gene>
<evidence type="ECO:0000313" key="2">
    <source>
        <dbReference type="Proteomes" id="UP000316775"/>
    </source>
</evidence>
<dbReference type="Proteomes" id="UP000316775">
    <property type="component" value="Unassembled WGS sequence"/>
</dbReference>
<dbReference type="InterPro" id="IPR029058">
    <property type="entry name" value="AB_hydrolase_fold"/>
</dbReference>
<dbReference type="SUPFAM" id="SSF53474">
    <property type="entry name" value="alpha/beta-Hydrolases"/>
    <property type="match status" value="1"/>
</dbReference>
<evidence type="ECO:0000313" key="1">
    <source>
        <dbReference type="EMBL" id="GEC73656.1"/>
    </source>
</evidence>
<dbReference type="InterPro" id="IPR010662">
    <property type="entry name" value="RBBP9/YdeN"/>
</dbReference>
<comment type="caution">
    <text evidence="1">The sequence shown here is derived from an EMBL/GenBank/DDBJ whole genome shotgun (WGS) entry which is preliminary data.</text>
</comment>
<dbReference type="EMBL" id="BJNP01000054">
    <property type="protein sequence ID" value="GEC73656.1"/>
    <property type="molecule type" value="Genomic_DNA"/>
</dbReference>
<keyword evidence="2" id="KW-1185">Reference proteome</keyword>
<dbReference type="STRING" id="983.SAMN05443543_1214"/>
<organism evidence="1 2">
    <name type="scientific">Flavobacterium flevense</name>
    <dbReference type="NCBI Taxonomy" id="983"/>
    <lineage>
        <taxon>Bacteria</taxon>
        <taxon>Pseudomonadati</taxon>
        <taxon>Bacteroidota</taxon>
        <taxon>Flavobacteriia</taxon>
        <taxon>Flavobacteriales</taxon>
        <taxon>Flavobacteriaceae</taxon>
        <taxon>Flavobacterium</taxon>
    </lineage>
</organism>
<evidence type="ECO:0008006" key="3">
    <source>
        <dbReference type="Google" id="ProtNLM"/>
    </source>
</evidence>
<reference evidence="1 2" key="1">
    <citation type="submission" date="2019-06" db="EMBL/GenBank/DDBJ databases">
        <title>Whole genome shotgun sequence of Flavobacterium flevense NBRC 14960.</title>
        <authorList>
            <person name="Hosoyama A."/>
            <person name="Uohara A."/>
            <person name="Ohji S."/>
            <person name="Ichikawa N."/>
        </authorList>
    </citation>
    <scope>NUCLEOTIDE SEQUENCE [LARGE SCALE GENOMIC DNA]</scope>
    <source>
        <strain evidence="1 2">NBRC 14960</strain>
    </source>
</reference>
<sequence length="186" mass="20877">MQHTILIVPGLGDSTEGHWQDNWLQHFPNTKKVVQDNWNQPQLKDWLHNLDTTIKAIEAPIVIVAHSLAVSLVMHWSQQNDTSKIAGALLVAPADVESPEHTPEEIWNFAPIPLDKLKYPSVVISSANDPYISIERAEFLAEKWESDFYNVGLRGHLNLASQLGLWEEGQAILAVLLSKLNTADNF</sequence>
<protein>
    <recommendedName>
        <fullName evidence="3">Alpha/beta hydrolase</fullName>
    </recommendedName>
</protein>